<evidence type="ECO:0008006" key="3">
    <source>
        <dbReference type="Google" id="ProtNLM"/>
    </source>
</evidence>
<dbReference type="RefSeq" id="WP_073352210.1">
    <property type="nucleotide sequence ID" value="NZ_FRBU01000006.1"/>
</dbReference>
<dbReference type="AlphaFoldDB" id="A0A1M7A6R5"/>
<dbReference type="EMBL" id="FRBU01000006">
    <property type="protein sequence ID" value="SHL38397.1"/>
    <property type="molecule type" value="Genomic_DNA"/>
</dbReference>
<name>A0A1M7A6R5_9FLAO</name>
<dbReference type="OrthoDB" id="2972467at2"/>
<evidence type="ECO:0000313" key="2">
    <source>
        <dbReference type="Proteomes" id="UP000184260"/>
    </source>
</evidence>
<keyword evidence="2" id="KW-1185">Reference proteome</keyword>
<sequence>MHNPYRFGFNNPVYWSDPSGLFENDNQGLALCPTCPNTPAFKPLIDDPNNTYVYDPETTTASKVIELKEVVVQGKSKKSSTLDNANLFNDRIGDGASVLGATSNQGGSFRLTNNGSYNPRNISFKYYASNWTGGSAANIKTFDVSKLIKNGSIATTVILGTIEVGQGVTGDYQNYQNTGYTNGENTAVAGAKVVAGAGVSWLVSVGTGAAVGTLIPIPFIGTIAGAIAGGFAGYYASETAGNLVEKAYE</sequence>
<dbReference type="Proteomes" id="UP000184260">
    <property type="component" value="Unassembled WGS sequence"/>
</dbReference>
<protein>
    <recommendedName>
        <fullName evidence="3">RHS repeat-associated core domain-containing protein</fullName>
    </recommendedName>
</protein>
<accession>A0A1M7A6R5</accession>
<dbReference type="STRING" id="69322.SAMN05443669_100696"/>
<gene>
    <name evidence="1" type="ORF">SAMN05443669_100696</name>
</gene>
<evidence type="ECO:0000313" key="1">
    <source>
        <dbReference type="EMBL" id="SHL38397.1"/>
    </source>
</evidence>
<reference evidence="2" key="1">
    <citation type="submission" date="2016-11" db="EMBL/GenBank/DDBJ databases">
        <authorList>
            <person name="Varghese N."/>
            <person name="Submissions S."/>
        </authorList>
    </citation>
    <scope>NUCLEOTIDE SEQUENCE [LARGE SCALE GENOMIC DNA]</scope>
    <source>
        <strain evidence="2">DSM 3661</strain>
    </source>
</reference>
<organism evidence="1 2">
    <name type="scientific">Flavobacterium xanthum</name>
    <dbReference type="NCBI Taxonomy" id="69322"/>
    <lineage>
        <taxon>Bacteria</taxon>
        <taxon>Pseudomonadati</taxon>
        <taxon>Bacteroidota</taxon>
        <taxon>Flavobacteriia</taxon>
        <taxon>Flavobacteriales</taxon>
        <taxon>Flavobacteriaceae</taxon>
        <taxon>Flavobacterium</taxon>
    </lineage>
</organism>
<proteinExistence type="predicted"/>